<keyword evidence="1" id="KW-1133">Transmembrane helix</keyword>
<organism evidence="2 3">
    <name type="scientific">Tritrichomonas foetus</name>
    <dbReference type="NCBI Taxonomy" id="1144522"/>
    <lineage>
        <taxon>Eukaryota</taxon>
        <taxon>Metamonada</taxon>
        <taxon>Parabasalia</taxon>
        <taxon>Tritrichomonadida</taxon>
        <taxon>Tritrichomonadidae</taxon>
        <taxon>Tritrichomonas</taxon>
    </lineage>
</organism>
<dbReference type="AlphaFoldDB" id="A0A1J4KP36"/>
<comment type="caution">
    <text evidence="2">The sequence shown here is derived from an EMBL/GenBank/DDBJ whole genome shotgun (WGS) entry which is preliminary data.</text>
</comment>
<dbReference type="RefSeq" id="XP_068366010.1">
    <property type="nucleotide sequence ID" value="XM_068499409.1"/>
</dbReference>
<evidence type="ECO:0000313" key="2">
    <source>
        <dbReference type="EMBL" id="OHT12874.1"/>
    </source>
</evidence>
<evidence type="ECO:0008006" key="4">
    <source>
        <dbReference type="Google" id="ProtNLM"/>
    </source>
</evidence>
<dbReference type="VEuPathDB" id="TrichDB:TRFO_17136"/>
<evidence type="ECO:0000256" key="1">
    <source>
        <dbReference type="SAM" id="Phobius"/>
    </source>
</evidence>
<keyword evidence="1" id="KW-0812">Transmembrane</keyword>
<reference evidence="2" key="1">
    <citation type="submission" date="2016-10" db="EMBL/GenBank/DDBJ databases">
        <authorList>
            <person name="Benchimol M."/>
            <person name="Almeida L.G."/>
            <person name="Vasconcelos A.T."/>
            <person name="Perreira-Neves A."/>
            <person name="Rosa I.A."/>
            <person name="Tasca T."/>
            <person name="Bogo M.R."/>
            <person name="de Souza W."/>
        </authorList>
    </citation>
    <scope>NUCLEOTIDE SEQUENCE [LARGE SCALE GENOMIC DNA]</scope>
    <source>
        <strain evidence="2">K</strain>
    </source>
</reference>
<sequence>MLFDLTEEIINELYHQSYEKTDDNENEKGSANAKKFDYRKYFHSQEEIAQIIRSDNIDNFHKNILSTEYFDLNSKIESPFFENNPEFNNCDKKPSLLDYAMAFDAINIFHYLLMNKVDYSSNYLKYLILILIWKIIFDFVYCISIVIPNYYRFAI</sequence>
<accession>A0A1J4KP36</accession>
<protein>
    <recommendedName>
        <fullName evidence="4">DUF3447 domain-containing protein</fullName>
    </recommendedName>
</protein>
<keyword evidence="1" id="KW-0472">Membrane</keyword>
<proteinExistence type="predicted"/>
<name>A0A1J4KP36_9EUKA</name>
<gene>
    <name evidence="2" type="ORF">TRFO_17136</name>
</gene>
<evidence type="ECO:0000313" key="3">
    <source>
        <dbReference type="Proteomes" id="UP000179807"/>
    </source>
</evidence>
<dbReference type="Proteomes" id="UP000179807">
    <property type="component" value="Unassembled WGS sequence"/>
</dbReference>
<keyword evidence="3" id="KW-1185">Reference proteome</keyword>
<feature type="transmembrane region" description="Helical" evidence="1">
    <location>
        <begin position="126"/>
        <end position="151"/>
    </location>
</feature>
<dbReference type="EMBL" id="MLAK01000553">
    <property type="protein sequence ID" value="OHT12874.1"/>
    <property type="molecule type" value="Genomic_DNA"/>
</dbReference>
<dbReference type="GeneID" id="94834113"/>